<dbReference type="InterPro" id="IPR046341">
    <property type="entry name" value="SET_dom_sf"/>
</dbReference>
<reference evidence="1 2" key="1">
    <citation type="journal article" date="2014" name="Genome Announc.">
        <title>Draft genome sequence of the pathogenic fungus Scedosporium apiospermum.</title>
        <authorList>
            <person name="Vandeputte P."/>
            <person name="Ghamrawi S."/>
            <person name="Rechenmann M."/>
            <person name="Iltis A."/>
            <person name="Giraud S."/>
            <person name="Fleury M."/>
            <person name="Thornton C."/>
            <person name="Delhaes L."/>
            <person name="Meyer W."/>
            <person name="Papon N."/>
            <person name="Bouchara J.P."/>
        </authorList>
    </citation>
    <scope>NUCLEOTIDE SEQUENCE [LARGE SCALE GENOMIC DNA]</scope>
    <source>
        <strain evidence="1 2">IHEM 14462</strain>
    </source>
</reference>
<comment type="caution">
    <text evidence="1">The sequence shown here is derived from an EMBL/GenBank/DDBJ whole genome shotgun (WGS) entry which is preliminary data.</text>
</comment>
<dbReference type="OrthoDB" id="265717at2759"/>
<sequence length="173" mass="18995">MSLIATPEVAAFSVGILKTKPEPWGQSSLYKTTSSDRPFEVADIPGKEKGLVAKRMIKKGDVILDEIPLLISFATTLEGIPMASNPDLLRLAFEQLPEKQKTSLEALARTTGGHYYEDIMRTNAFSIDVDGAGFSAIFPDIATKVTPSPGTQERRSEWRLLLNEISTLEKKLA</sequence>
<organism evidence="1 2">
    <name type="scientific">Pseudallescheria apiosperma</name>
    <name type="common">Scedosporium apiospermum</name>
    <dbReference type="NCBI Taxonomy" id="563466"/>
    <lineage>
        <taxon>Eukaryota</taxon>
        <taxon>Fungi</taxon>
        <taxon>Dikarya</taxon>
        <taxon>Ascomycota</taxon>
        <taxon>Pezizomycotina</taxon>
        <taxon>Sordariomycetes</taxon>
        <taxon>Hypocreomycetidae</taxon>
        <taxon>Microascales</taxon>
        <taxon>Microascaceae</taxon>
        <taxon>Scedosporium</taxon>
    </lineage>
</organism>
<accession>A0A084G7S5</accession>
<gene>
    <name evidence="1" type="ORF">SAPIO_CDS4556</name>
</gene>
<evidence type="ECO:0000313" key="1">
    <source>
        <dbReference type="EMBL" id="KEZ43387.1"/>
    </source>
</evidence>
<dbReference type="GeneID" id="27723628"/>
<dbReference type="SUPFAM" id="SSF82199">
    <property type="entry name" value="SET domain"/>
    <property type="match status" value="1"/>
</dbReference>
<dbReference type="InterPro" id="IPR053185">
    <property type="entry name" value="SET_domain_protein"/>
</dbReference>
<dbReference type="HOGENOM" id="CLU_1548500_0_0_1"/>
<name>A0A084G7S5_PSEDA</name>
<protein>
    <submittedName>
        <fullName evidence="1">Uncharacterized protein</fullName>
    </submittedName>
</protein>
<evidence type="ECO:0000313" key="2">
    <source>
        <dbReference type="Proteomes" id="UP000028545"/>
    </source>
</evidence>
<proteinExistence type="predicted"/>
<dbReference type="KEGG" id="sapo:SAPIO_CDS4556"/>
<dbReference type="PANTHER" id="PTHR47332">
    <property type="entry name" value="SET DOMAIN-CONTAINING PROTEIN 5"/>
    <property type="match status" value="1"/>
</dbReference>
<keyword evidence="2" id="KW-1185">Reference proteome</keyword>
<dbReference type="PANTHER" id="PTHR47332:SF6">
    <property type="entry name" value="SET DOMAIN-CONTAINING PROTEIN"/>
    <property type="match status" value="1"/>
</dbReference>
<dbReference type="RefSeq" id="XP_016643186.1">
    <property type="nucleotide sequence ID" value="XM_016787077.1"/>
</dbReference>
<dbReference type="EMBL" id="JOWA01000093">
    <property type="protein sequence ID" value="KEZ43387.1"/>
    <property type="molecule type" value="Genomic_DNA"/>
</dbReference>
<dbReference type="Proteomes" id="UP000028545">
    <property type="component" value="Unassembled WGS sequence"/>
</dbReference>
<dbReference type="VEuPathDB" id="FungiDB:SAPIO_CDS4556"/>
<dbReference type="AlphaFoldDB" id="A0A084G7S5"/>